<dbReference type="OrthoDB" id="8888975at2759"/>
<dbReference type="Gene3D" id="6.20.200.20">
    <property type="match status" value="1"/>
</dbReference>
<dbReference type="GO" id="GO:0005886">
    <property type="term" value="C:plasma membrane"/>
    <property type="evidence" value="ECO:0007669"/>
    <property type="project" value="TreeGrafter"/>
</dbReference>
<dbReference type="PROSITE" id="PS50184">
    <property type="entry name" value="VWFC_2"/>
    <property type="match status" value="3"/>
</dbReference>
<feature type="domain" description="VWFC" evidence="1">
    <location>
        <begin position="121"/>
        <end position="181"/>
    </location>
</feature>
<feature type="non-terminal residue" evidence="2">
    <location>
        <position position="247"/>
    </location>
</feature>
<feature type="domain" description="VWFC" evidence="1">
    <location>
        <begin position="1"/>
        <end position="52"/>
    </location>
</feature>
<dbReference type="Pfam" id="PF23334">
    <property type="entry name" value="VWC2L_2nd"/>
    <property type="match status" value="1"/>
</dbReference>
<comment type="caution">
    <text evidence="2">The sequence shown here is derived from an EMBL/GenBank/DDBJ whole genome shotgun (WGS) entry which is preliminary data.</text>
</comment>
<accession>A0A8S4B2A0</accession>
<proteinExistence type="predicted"/>
<evidence type="ECO:0000313" key="2">
    <source>
        <dbReference type="EMBL" id="CAG5918733.1"/>
    </source>
</evidence>
<dbReference type="PANTHER" id="PTHR46439">
    <property type="entry name" value="CYSTEINE-RICH MOTOR NEURON 1 PROTEIN"/>
    <property type="match status" value="1"/>
</dbReference>
<reference evidence="2" key="1">
    <citation type="submission" date="2021-05" db="EMBL/GenBank/DDBJ databases">
        <authorList>
            <person name="Tigano A."/>
        </authorList>
    </citation>
    <scope>NUCLEOTIDE SEQUENCE</scope>
</reference>
<dbReference type="AlphaFoldDB" id="A0A8S4B2A0"/>
<evidence type="ECO:0000313" key="3">
    <source>
        <dbReference type="Proteomes" id="UP000677803"/>
    </source>
</evidence>
<keyword evidence="3" id="KW-1185">Reference proteome</keyword>
<dbReference type="PROSITE" id="PS01208">
    <property type="entry name" value="VWFC_1"/>
    <property type="match status" value="1"/>
</dbReference>
<dbReference type="Pfam" id="PF00093">
    <property type="entry name" value="VWC"/>
    <property type="match status" value="2"/>
</dbReference>
<dbReference type="EMBL" id="CAJRST010011112">
    <property type="protein sequence ID" value="CAG5918733.1"/>
    <property type="molecule type" value="Genomic_DNA"/>
</dbReference>
<organism evidence="2 3">
    <name type="scientific">Menidia menidia</name>
    <name type="common">Atlantic silverside</name>
    <dbReference type="NCBI Taxonomy" id="238744"/>
    <lineage>
        <taxon>Eukaryota</taxon>
        <taxon>Metazoa</taxon>
        <taxon>Chordata</taxon>
        <taxon>Craniata</taxon>
        <taxon>Vertebrata</taxon>
        <taxon>Euteleostomi</taxon>
        <taxon>Actinopterygii</taxon>
        <taxon>Neopterygii</taxon>
        <taxon>Teleostei</taxon>
        <taxon>Neoteleostei</taxon>
        <taxon>Acanthomorphata</taxon>
        <taxon>Ovalentaria</taxon>
        <taxon>Atherinomorphae</taxon>
        <taxon>Atheriniformes</taxon>
        <taxon>Atherinopsidae</taxon>
        <taxon>Menidiinae</taxon>
        <taxon>Menidia</taxon>
    </lineage>
</organism>
<feature type="non-terminal residue" evidence="2">
    <location>
        <position position="1"/>
    </location>
</feature>
<gene>
    <name evidence="2" type="ORF">MMEN_LOCUS10167</name>
</gene>
<dbReference type="InterPro" id="IPR052624">
    <property type="entry name" value="CRIM1"/>
</dbReference>
<sequence length="247" mass="27166">NNTSWRPESCRECTCFSDVAICRPIHCPNPQCDFQRGERLRIPANKCCPECISLSHDSCQYEGVTYGHDSQWSPSPCSVCVCSEGRTTCSALPCPQLTCLGDQTPFVPAGECCPKCGHNGESCPWQGIVYRDGEEWKPSLCSRCVCSNGTAQCSVVECQQVACNPRENLVIQPGQCCPQCVSNPCLFAGKQYQCCEECAPAKGSCLYQDAVHYHGDMWNSTDCEFCTCSLGQVLCRKAECGRVECRQ</sequence>
<dbReference type="Proteomes" id="UP000677803">
    <property type="component" value="Unassembled WGS sequence"/>
</dbReference>
<protein>
    <submittedName>
        <fullName evidence="2">(Atlantic silverside) hypothetical protein</fullName>
    </submittedName>
</protein>
<feature type="domain" description="VWFC" evidence="1">
    <location>
        <begin position="57"/>
        <end position="117"/>
    </location>
</feature>
<evidence type="ECO:0000259" key="1">
    <source>
        <dbReference type="PROSITE" id="PS50184"/>
    </source>
</evidence>
<dbReference type="SMART" id="SM00214">
    <property type="entry name" value="VWC"/>
    <property type="match status" value="3"/>
</dbReference>
<dbReference type="SUPFAM" id="SSF57603">
    <property type="entry name" value="FnI-like domain"/>
    <property type="match status" value="4"/>
</dbReference>
<dbReference type="PANTHER" id="PTHR46439:SF1">
    <property type="entry name" value="CYSTEINE-RICH MOTOR NEURON 1 PROTEIN"/>
    <property type="match status" value="1"/>
</dbReference>
<dbReference type="InterPro" id="IPR001007">
    <property type="entry name" value="VWF_dom"/>
</dbReference>
<name>A0A8S4B2A0_9TELE</name>
<dbReference type="Gene3D" id="2.10.70.10">
    <property type="entry name" value="Complement Module, domain 1"/>
    <property type="match status" value="2"/>
</dbReference>